<dbReference type="InterPro" id="IPR029063">
    <property type="entry name" value="SAM-dependent_MTases_sf"/>
</dbReference>
<proteinExistence type="predicted"/>
<protein>
    <submittedName>
        <fullName evidence="2">Class I SAM-dependent methyltransferase</fullName>
    </submittedName>
</protein>
<dbReference type="InterPro" id="IPR013216">
    <property type="entry name" value="Methyltransf_11"/>
</dbReference>
<dbReference type="Proteomes" id="UP000639775">
    <property type="component" value="Unassembled WGS sequence"/>
</dbReference>
<dbReference type="CDD" id="cd02440">
    <property type="entry name" value="AdoMet_MTases"/>
    <property type="match status" value="1"/>
</dbReference>
<dbReference type="RefSeq" id="WP_167197453.1">
    <property type="nucleotide sequence ID" value="NZ_JAAORB010000023.1"/>
</dbReference>
<sequence length="225" mass="23826">MTKPNHTPRTALSVILEELAPISGLSVLDVGCGAGGLCAPLENAGAIWRGVDPFPTDQNDQIDTAPAQAMPYDDAQFDAAICVNALHHVPVSAMPGALGEIARVLRPGGRLVVIEPKASGPLSQVIAVIDDETDIRTAAQDAMDSTAALTQTKAYDYPRAERYADFQAFCDSLTAVDPARAAQIATQHEALNRAFLQHATREGAGFTLSQPMSLRVFTPAIVRHG</sequence>
<dbReference type="PANTHER" id="PTHR43591">
    <property type="entry name" value="METHYLTRANSFERASE"/>
    <property type="match status" value="1"/>
</dbReference>
<organism evidence="2 3">
    <name type="scientific">Roseovarius gahaiensis</name>
    <dbReference type="NCBI Taxonomy" id="2716691"/>
    <lineage>
        <taxon>Bacteria</taxon>
        <taxon>Pseudomonadati</taxon>
        <taxon>Pseudomonadota</taxon>
        <taxon>Alphaproteobacteria</taxon>
        <taxon>Rhodobacterales</taxon>
        <taxon>Roseobacteraceae</taxon>
        <taxon>Roseovarius</taxon>
    </lineage>
</organism>
<keyword evidence="2" id="KW-0489">Methyltransferase</keyword>
<comment type="caution">
    <text evidence="2">The sequence shown here is derived from an EMBL/GenBank/DDBJ whole genome shotgun (WGS) entry which is preliminary data.</text>
</comment>
<dbReference type="GO" id="GO:0032259">
    <property type="term" value="P:methylation"/>
    <property type="evidence" value="ECO:0007669"/>
    <property type="project" value="UniProtKB-KW"/>
</dbReference>
<evidence type="ECO:0000313" key="3">
    <source>
        <dbReference type="Proteomes" id="UP000639775"/>
    </source>
</evidence>
<reference evidence="2" key="1">
    <citation type="submission" date="2020-03" db="EMBL/GenBank/DDBJ databases">
        <title>Roseovarius gahaiensis sp. nov., isolated from Gahai Saline Lake, China.</title>
        <authorList>
            <person name="Sun X."/>
        </authorList>
    </citation>
    <scope>NUCLEOTIDE SEQUENCE</scope>
    <source>
        <strain evidence="2">GH877</strain>
    </source>
</reference>
<dbReference type="Gene3D" id="3.40.50.150">
    <property type="entry name" value="Vaccinia Virus protein VP39"/>
    <property type="match status" value="1"/>
</dbReference>
<dbReference type="Pfam" id="PF08241">
    <property type="entry name" value="Methyltransf_11"/>
    <property type="match status" value="1"/>
</dbReference>
<dbReference type="PANTHER" id="PTHR43591:SF24">
    <property type="entry name" value="2-METHOXY-6-POLYPRENYL-1,4-BENZOQUINOL METHYLASE, MITOCHONDRIAL"/>
    <property type="match status" value="1"/>
</dbReference>
<accession>A0A967BDX7</accession>
<dbReference type="EMBL" id="JAAORB010000023">
    <property type="protein sequence ID" value="NHQ75038.1"/>
    <property type="molecule type" value="Genomic_DNA"/>
</dbReference>
<name>A0A967BDX7_9RHOB</name>
<keyword evidence="2" id="KW-0808">Transferase</keyword>
<evidence type="ECO:0000313" key="2">
    <source>
        <dbReference type="EMBL" id="NHQ75038.1"/>
    </source>
</evidence>
<evidence type="ECO:0000259" key="1">
    <source>
        <dbReference type="Pfam" id="PF08241"/>
    </source>
</evidence>
<dbReference type="GO" id="GO:0008757">
    <property type="term" value="F:S-adenosylmethionine-dependent methyltransferase activity"/>
    <property type="evidence" value="ECO:0007669"/>
    <property type="project" value="InterPro"/>
</dbReference>
<feature type="domain" description="Methyltransferase type 11" evidence="1">
    <location>
        <begin position="28"/>
        <end position="113"/>
    </location>
</feature>
<dbReference type="SUPFAM" id="SSF53335">
    <property type="entry name" value="S-adenosyl-L-methionine-dependent methyltransferases"/>
    <property type="match status" value="1"/>
</dbReference>
<gene>
    <name evidence="2" type="ORF">HAT86_11265</name>
</gene>
<dbReference type="AlphaFoldDB" id="A0A967BDX7"/>
<keyword evidence="3" id="KW-1185">Reference proteome</keyword>